<dbReference type="EMBL" id="JAKKPZ010000437">
    <property type="protein sequence ID" value="KAI1695146.1"/>
    <property type="molecule type" value="Genomic_DNA"/>
</dbReference>
<feature type="transmembrane region" description="Helical" evidence="7">
    <location>
        <begin position="453"/>
        <end position="473"/>
    </location>
</feature>
<feature type="transmembrane region" description="Helical" evidence="7">
    <location>
        <begin position="349"/>
        <end position="368"/>
    </location>
</feature>
<dbReference type="PANTHER" id="PTHR22900:SF5">
    <property type="entry name" value="PROTEIN CBG14245"/>
    <property type="match status" value="1"/>
</dbReference>
<evidence type="ECO:0000256" key="5">
    <source>
        <dbReference type="ARBA" id="ARBA00022989"/>
    </source>
</evidence>
<gene>
    <name evidence="8" type="ORF">DdX_19746</name>
</gene>
<keyword evidence="4 7" id="KW-0812">Transmembrane</keyword>
<evidence type="ECO:0000256" key="1">
    <source>
        <dbReference type="ARBA" id="ARBA00004141"/>
    </source>
</evidence>
<dbReference type="GO" id="GO:0055085">
    <property type="term" value="P:transmembrane transport"/>
    <property type="evidence" value="ECO:0007669"/>
    <property type="project" value="InterPro"/>
</dbReference>
<dbReference type="InterPro" id="IPR005331">
    <property type="entry name" value="Sulfotransferase"/>
</dbReference>
<protein>
    <submittedName>
        <fullName evidence="8">Sulfotransferase family domain-containing protein</fullName>
    </submittedName>
</protein>
<name>A0AAD4QS64_9BILA</name>
<evidence type="ECO:0000256" key="6">
    <source>
        <dbReference type="ARBA" id="ARBA00023136"/>
    </source>
</evidence>
<comment type="subcellular location">
    <subcellularLocation>
        <location evidence="1">Membrane</location>
        <topology evidence="1">Multi-pass membrane protein</topology>
    </subcellularLocation>
</comment>
<dbReference type="GO" id="GO:0047756">
    <property type="term" value="F:chondroitin 4-sulfotransferase activity"/>
    <property type="evidence" value="ECO:0007669"/>
    <property type="project" value="InterPro"/>
</dbReference>
<proteinExistence type="inferred from homology"/>
<dbReference type="Pfam" id="PF03567">
    <property type="entry name" value="Sulfotransfer_2"/>
    <property type="match status" value="1"/>
</dbReference>
<accession>A0AAD4QS64</accession>
<feature type="transmembrane region" description="Helical" evidence="7">
    <location>
        <begin position="427"/>
        <end position="447"/>
    </location>
</feature>
<comment type="similarity">
    <text evidence="2">Belongs to the nucleotide-sugar transporter family. SLC35B subfamily.</text>
</comment>
<dbReference type="Pfam" id="PF08449">
    <property type="entry name" value="UAA"/>
    <property type="match status" value="1"/>
</dbReference>
<evidence type="ECO:0000256" key="2">
    <source>
        <dbReference type="ARBA" id="ARBA00010694"/>
    </source>
</evidence>
<keyword evidence="3" id="KW-0813">Transport</keyword>
<dbReference type="AlphaFoldDB" id="A0AAD4QS64"/>
<dbReference type="GO" id="GO:1902884">
    <property type="term" value="P:positive regulation of response to oxidative stress"/>
    <property type="evidence" value="ECO:0007669"/>
    <property type="project" value="InterPro"/>
</dbReference>
<comment type="caution">
    <text evidence="8">The sequence shown here is derived from an EMBL/GenBank/DDBJ whole genome shotgun (WGS) entry which is preliminary data.</text>
</comment>
<dbReference type="GO" id="GO:0050650">
    <property type="term" value="P:chondroitin sulfate proteoglycan biosynthetic process"/>
    <property type="evidence" value="ECO:0007669"/>
    <property type="project" value="InterPro"/>
</dbReference>
<dbReference type="InterPro" id="IPR013657">
    <property type="entry name" value="SCL35B1-4/HUT1"/>
</dbReference>
<dbReference type="InterPro" id="IPR007669">
    <property type="entry name" value="Chst-1-like"/>
</dbReference>
<dbReference type="PANTHER" id="PTHR22900">
    <property type="entry name" value="PROTEIN CBG14245-RELATED"/>
    <property type="match status" value="1"/>
</dbReference>
<dbReference type="GO" id="GO:0016020">
    <property type="term" value="C:membrane"/>
    <property type="evidence" value="ECO:0007669"/>
    <property type="project" value="UniProtKB-SubCell"/>
</dbReference>
<evidence type="ECO:0000313" key="9">
    <source>
        <dbReference type="Proteomes" id="UP001201812"/>
    </source>
</evidence>
<evidence type="ECO:0000256" key="4">
    <source>
        <dbReference type="ARBA" id="ARBA00022692"/>
    </source>
</evidence>
<reference evidence="8" key="1">
    <citation type="submission" date="2022-01" db="EMBL/GenBank/DDBJ databases">
        <title>Genome Sequence Resource for Two Populations of Ditylenchus destructor, the Migratory Endoparasitic Phytonematode.</title>
        <authorList>
            <person name="Zhang H."/>
            <person name="Lin R."/>
            <person name="Xie B."/>
        </authorList>
    </citation>
    <scope>NUCLEOTIDE SEQUENCE</scope>
    <source>
        <strain evidence="8">BazhouSP</strain>
    </source>
</reference>
<evidence type="ECO:0000313" key="8">
    <source>
        <dbReference type="EMBL" id="KAI1695146.1"/>
    </source>
</evidence>
<organism evidence="8 9">
    <name type="scientific">Ditylenchus destructor</name>
    <dbReference type="NCBI Taxonomy" id="166010"/>
    <lineage>
        <taxon>Eukaryota</taxon>
        <taxon>Metazoa</taxon>
        <taxon>Ecdysozoa</taxon>
        <taxon>Nematoda</taxon>
        <taxon>Chromadorea</taxon>
        <taxon>Rhabditida</taxon>
        <taxon>Tylenchina</taxon>
        <taxon>Tylenchomorpha</taxon>
        <taxon>Sphaerularioidea</taxon>
        <taxon>Anguinidae</taxon>
        <taxon>Anguininae</taxon>
        <taxon>Ditylenchus</taxon>
    </lineage>
</organism>
<keyword evidence="5 7" id="KW-1133">Transmembrane helix</keyword>
<dbReference type="GO" id="GO:0012505">
    <property type="term" value="C:endomembrane system"/>
    <property type="evidence" value="ECO:0007669"/>
    <property type="project" value="UniProtKB-ARBA"/>
</dbReference>
<keyword evidence="6 7" id="KW-0472">Membrane</keyword>
<sequence length="522" mass="59808">MWKNFPSSGRKECRNRLAMPQTRKCRPGFLRHYETHCYTLPTTSAFGTKSNGQSLCIGGDEARCLPKFMPYENHIMMAPKYKTATCLISKNMSTIMTALMCLLHATKRFLAEGRKLTSEDWEFRICRNGSDLANEVIERNNTDCQLQLMSEFKLLGWKMITVVRDPVDRFLSGFLDKCIGDPVYGRLPGHLSCNGCGMNITCFILTEYERLMTQSKMLKLDMTFEDDHFAPQNWQCYLYRQVNSTPAMSDLINEDNIYSFIRYDAFSLALQNVLEQQQVPKELIDFIQRDLNSSRVYHATTGSEARSFLEQRLRSSSFLMEYITVCKASKVVPTMIMGRMLRKQRYSTVDYLMALVLIAGAATFFLTMNNCIDISKKSIEDSNIMTTHFTTTSGLILMFIYLVCDAFTPNFQKTLLEAKVSRCQMMFYTNAVSAFLCLATLLQHMTVFSSLNFVLSHNGIFTDCLILSIAGSLGQEPQRLRRMTAPMFIPDFLDFRKPYLLVVANLVGETDTNRLLSPRRTD</sequence>
<feature type="transmembrane region" description="Helical" evidence="7">
    <location>
        <begin position="388"/>
        <end position="407"/>
    </location>
</feature>
<keyword evidence="9" id="KW-1185">Reference proteome</keyword>
<evidence type="ECO:0000256" key="3">
    <source>
        <dbReference type="ARBA" id="ARBA00022448"/>
    </source>
</evidence>
<evidence type="ECO:0000256" key="7">
    <source>
        <dbReference type="SAM" id="Phobius"/>
    </source>
</evidence>
<dbReference type="Proteomes" id="UP001201812">
    <property type="component" value="Unassembled WGS sequence"/>
</dbReference>